<evidence type="ECO:0000313" key="8">
    <source>
        <dbReference type="Proteomes" id="UP000317180"/>
    </source>
</evidence>
<dbReference type="Pfam" id="PF00496">
    <property type="entry name" value="SBP_bac_5"/>
    <property type="match status" value="1"/>
</dbReference>
<dbReference type="InterPro" id="IPR000914">
    <property type="entry name" value="SBP_5_dom"/>
</dbReference>
<keyword evidence="2" id="KW-0238">DNA-binding</keyword>
<accession>A0A3M8AMY7</accession>
<feature type="domain" description="Transcriptional regulator SgrR N-terminal HTH" evidence="4">
    <location>
        <begin position="5"/>
        <end position="101"/>
    </location>
</feature>
<feature type="domain" description="Solute-binding protein family 5" evidence="3">
    <location>
        <begin position="176"/>
        <end position="498"/>
    </location>
</feature>
<evidence type="ECO:0000313" key="6">
    <source>
        <dbReference type="EMBL" id="RNB52568.1"/>
    </source>
</evidence>
<dbReference type="OrthoDB" id="5894719at2"/>
<dbReference type="GO" id="GO:0003677">
    <property type="term" value="F:DNA binding"/>
    <property type="evidence" value="ECO:0007669"/>
    <property type="project" value="UniProtKB-KW"/>
</dbReference>
<dbReference type="InterPro" id="IPR023765">
    <property type="entry name" value="SBP_5_CS"/>
</dbReference>
<evidence type="ECO:0000313" key="7">
    <source>
        <dbReference type="Proteomes" id="UP000276178"/>
    </source>
</evidence>
<comment type="caution">
    <text evidence="6">The sequence shown here is derived from an EMBL/GenBank/DDBJ whole genome shotgun (WGS) entry which is preliminary data.</text>
</comment>
<dbReference type="Pfam" id="PF12793">
    <property type="entry name" value="SgrR_N"/>
    <property type="match status" value="1"/>
</dbReference>
<dbReference type="RefSeq" id="WP_007780927.1">
    <property type="nucleotide sequence ID" value="NZ_BJOD01000042.1"/>
</dbReference>
<dbReference type="PANTHER" id="PTHR30290:SF72">
    <property type="entry name" value="HTH-TYPE TRANSCRIPTIONAL REGULATOR SGRR"/>
    <property type="match status" value="1"/>
</dbReference>
<dbReference type="InterPro" id="IPR039424">
    <property type="entry name" value="SBP_5"/>
</dbReference>
<comment type="subcellular location">
    <subcellularLocation>
        <location evidence="1">Cell membrane</location>
        <topology evidence="1">Lipid-anchor</topology>
    </subcellularLocation>
</comment>
<dbReference type="GeneID" id="82808765"/>
<dbReference type="GO" id="GO:0005886">
    <property type="term" value="C:plasma membrane"/>
    <property type="evidence" value="ECO:0007669"/>
    <property type="project" value="UniProtKB-SubCell"/>
</dbReference>
<dbReference type="EMBL" id="BJOD01000042">
    <property type="protein sequence ID" value="GED27464.1"/>
    <property type="molecule type" value="Genomic_DNA"/>
</dbReference>
<dbReference type="PANTHER" id="PTHR30290">
    <property type="entry name" value="PERIPLASMIC BINDING COMPONENT OF ABC TRANSPORTER"/>
    <property type="match status" value="1"/>
</dbReference>
<dbReference type="GO" id="GO:1904680">
    <property type="term" value="F:peptide transmembrane transporter activity"/>
    <property type="evidence" value="ECO:0007669"/>
    <property type="project" value="TreeGrafter"/>
</dbReference>
<dbReference type="SUPFAM" id="SSF53850">
    <property type="entry name" value="Periplasmic binding protein-like II"/>
    <property type="match status" value="1"/>
</dbReference>
<dbReference type="GO" id="GO:0015833">
    <property type="term" value="P:peptide transport"/>
    <property type="evidence" value="ECO:0007669"/>
    <property type="project" value="TreeGrafter"/>
</dbReference>
<protein>
    <submittedName>
        <fullName evidence="5">ABC transporter substrate-binding protein</fullName>
    </submittedName>
    <submittedName>
        <fullName evidence="6">SgrR family transcriptional regulator</fullName>
    </submittedName>
</protein>
<dbReference type="InterPro" id="IPR025370">
    <property type="entry name" value="SgrR_HTH_N"/>
</dbReference>
<evidence type="ECO:0000259" key="3">
    <source>
        <dbReference type="Pfam" id="PF00496"/>
    </source>
</evidence>
<evidence type="ECO:0000256" key="2">
    <source>
        <dbReference type="ARBA" id="ARBA00023125"/>
    </source>
</evidence>
<dbReference type="Proteomes" id="UP000276178">
    <property type="component" value="Unassembled WGS sequence"/>
</dbReference>
<dbReference type="Gene3D" id="3.10.105.10">
    <property type="entry name" value="Dipeptide-binding Protein, Domain 3"/>
    <property type="match status" value="1"/>
</dbReference>
<dbReference type="EMBL" id="RHHN01000056">
    <property type="protein sequence ID" value="RNB52568.1"/>
    <property type="molecule type" value="Genomic_DNA"/>
</dbReference>
<dbReference type="CDD" id="cd08507">
    <property type="entry name" value="PBP2_SgrR_like"/>
    <property type="match status" value="1"/>
</dbReference>
<dbReference type="Gene3D" id="3.40.190.10">
    <property type="entry name" value="Periplasmic binding protein-like II"/>
    <property type="match status" value="1"/>
</dbReference>
<keyword evidence="8" id="KW-1185">Reference proteome</keyword>
<evidence type="ECO:0000313" key="5">
    <source>
        <dbReference type="EMBL" id="GED27464.1"/>
    </source>
</evidence>
<dbReference type="PROSITE" id="PS01040">
    <property type="entry name" value="SBP_BACTERIAL_5"/>
    <property type="match status" value="1"/>
</dbReference>
<reference evidence="5 8" key="2">
    <citation type="submission" date="2019-06" db="EMBL/GenBank/DDBJ databases">
        <title>Whole genome shotgun sequence of Brevibacillus agri NBRC 15538.</title>
        <authorList>
            <person name="Hosoyama A."/>
            <person name="Uohara A."/>
            <person name="Ohji S."/>
            <person name="Ichikawa N."/>
        </authorList>
    </citation>
    <scope>NUCLEOTIDE SEQUENCE [LARGE SCALE GENOMIC DNA]</scope>
    <source>
        <strain evidence="5 8">NBRC 15538</strain>
    </source>
</reference>
<organism evidence="6 7">
    <name type="scientific">Brevibacillus agri</name>
    <dbReference type="NCBI Taxonomy" id="51101"/>
    <lineage>
        <taxon>Bacteria</taxon>
        <taxon>Bacillati</taxon>
        <taxon>Bacillota</taxon>
        <taxon>Bacilli</taxon>
        <taxon>Bacillales</taxon>
        <taxon>Paenibacillaceae</taxon>
        <taxon>Brevibacillus</taxon>
    </lineage>
</organism>
<proteinExistence type="predicted"/>
<evidence type="ECO:0000256" key="1">
    <source>
        <dbReference type="ARBA" id="ARBA00004193"/>
    </source>
</evidence>
<dbReference type="Proteomes" id="UP000317180">
    <property type="component" value="Unassembled WGS sequence"/>
</dbReference>
<sequence length="610" mass="71257">MQIVYHYLRLRQHFADRPEGEALEITLSELAEIFCCTVRNVKNILKQFSEQGWIEWMPGRGRGRGSRLVFVRSAEQIVIPLAKAHIQHGDLERAMQLLHESELSARGRERFFDWLSGQFGFRSQTVETRTLDTLRMAFYRTIPFLDPAFVNRRTESHMVRQIFDTLIRYDEKQNTYKPHLAHYWETNEDGTSWTFYLRKGVSFHHGRELTAHDVIWTLERVADPKTKSPYWWMLQDVVRMTALRDTVLQIELRRPNCLLPAYLASDRLSIVPWDVVQQKGEEYSRLPVGSGPFRLVENDEQMFVLEAFPTYFLGRAHLDRVEIWVVPPFDKRSEKFFATAKEVHFQTAWSMPKPLGRWQELKQVERGATYLAFNLNRQGPQQIPAFRQALDRILSRKQMIAELRGNRYGRAFSFFPEVAGVEPALAEQSCEKKRTAVMQSGYRGECLKLFTYEGAGNENNAEWVQRHLAECGVDVEVTVVPIEELKKPDVLRQADLVLAGEVFDEQWILGMVEFFRSDISFVRQLWSPALREQIDRELEQLMEEQSGECQQRRLRDIEQLLEQQSALLYLYHTRQHSVYNSALAGVSLNALGQANYKDIWFKQEHAAGTD</sequence>
<evidence type="ECO:0000259" key="4">
    <source>
        <dbReference type="Pfam" id="PF12793"/>
    </source>
</evidence>
<name>A0A3M8AMY7_9BACL</name>
<dbReference type="AlphaFoldDB" id="A0A3M8AMY7"/>
<gene>
    <name evidence="5" type="primary">oppA_9</name>
    <name evidence="5" type="ORF">BAG01nite_35660</name>
    <name evidence="6" type="ORF">EB820_18825</name>
</gene>
<reference evidence="6 7" key="1">
    <citation type="submission" date="2018-10" db="EMBL/GenBank/DDBJ databases">
        <title>Phylogenomics of Brevibacillus.</title>
        <authorList>
            <person name="Dunlap C."/>
        </authorList>
    </citation>
    <scope>NUCLEOTIDE SEQUENCE [LARGE SCALE GENOMIC DNA]</scope>
    <source>
        <strain evidence="6 7">NRRL NRS 1219</strain>
    </source>
</reference>